<name>B6WVR0_9BACT</name>
<organism evidence="1 2">
    <name type="scientific">Desulfovibrio piger ATCC 29098</name>
    <dbReference type="NCBI Taxonomy" id="411464"/>
    <lineage>
        <taxon>Bacteria</taxon>
        <taxon>Pseudomonadati</taxon>
        <taxon>Thermodesulfobacteriota</taxon>
        <taxon>Desulfovibrionia</taxon>
        <taxon>Desulfovibrionales</taxon>
        <taxon>Desulfovibrionaceae</taxon>
        <taxon>Desulfovibrio</taxon>
    </lineage>
</organism>
<gene>
    <name evidence="1" type="ORF">DESPIG_02178</name>
</gene>
<dbReference type="STRING" id="901.DESPIGER_2122"/>
<proteinExistence type="predicted"/>
<dbReference type="EMBL" id="ABXU01000065">
    <property type="protein sequence ID" value="EEB32966.1"/>
    <property type="molecule type" value="Genomic_DNA"/>
</dbReference>
<reference evidence="1 2" key="2">
    <citation type="submission" date="2008-10" db="EMBL/GenBank/DDBJ databases">
        <authorList>
            <person name="Fulton L."/>
            <person name="Clifton S."/>
            <person name="Fulton B."/>
            <person name="Xu J."/>
            <person name="Minx P."/>
            <person name="Pepin K.H."/>
            <person name="Johnson M."/>
            <person name="Bhonagiri V."/>
            <person name="Nash W.E."/>
            <person name="Mardis E.R."/>
            <person name="Wilson R.K."/>
        </authorList>
    </citation>
    <scope>NUCLEOTIDE SEQUENCE [LARGE SCALE GENOMIC DNA]</scope>
    <source>
        <strain evidence="1 2">ATCC 29098</strain>
    </source>
</reference>
<evidence type="ECO:0000313" key="1">
    <source>
        <dbReference type="EMBL" id="EEB32966.1"/>
    </source>
</evidence>
<evidence type="ECO:0000313" key="2">
    <source>
        <dbReference type="Proteomes" id="UP000003676"/>
    </source>
</evidence>
<reference evidence="1 2" key="1">
    <citation type="submission" date="2008-10" db="EMBL/GenBank/DDBJ databases">
        <title>Draft genome sequence of Desulvovibrio piger (ATCC 29098).</title>
        <authorList>
            <person name="Sudarsanam P."/>
            <person name="Ley R."/>
            <person name="Guruge J."/>
            <person name="Turnbaugh P.J."/>
            <person name="Mahowald M."/>
            <person name="Liep D."/>
            <person name="Gordon J."/>
        </authorList>
    </citation>
    <scope>NUCLEOTIDE SEQUENCE [LARGE SCALE GENOMIC DNA]</scope>
    <source>
        <strain evidence="1 2">ATCC 29098</strain>
    </source>
</reference>
<protein>
    <recommendedName>
        <fullName evidence="3">GAF domain protein</fullName>
    </recommendedName>
</protein>
<dbReference type="AlphaFoldDB" id="B6WVR0"/>
<sequence length="435" mass="48912">MACLYDVLFRDSILFRRPAPACRPGRDLVQDGTRIDKGCDIVILDVVLNFIRSSGRTCRQARIFVSYHSLRTPREAITEIVRHAPPEVRPAIIALIRAAYRSLKRGYQPDVRAVPLRSWRSLLQLLSSVAAMQSETETLLRVSNDLLSMADHMAPPGEVLRQSAEILVHALHADLYVCRLRNPQGEWVVQAAARRDGGGIPMVVPALEEGIRNHPVMRTVKEGSARHVVSNNLRGIERGGESFDCVVYKAGYRSRLAFVLRERNDRPPFGLVLLYTQREYGFEMYDAHFLSKCARIVSLTTGRRLAVARDTLEKAAGAMAHYGNNALNIMRNQAEYCGELVEDIDNNLSRALRLSRELRAEFHEDSRGQRLALELEKILARADLTELAGHLGGVLEGTRRMTRIIGSLKKSAERPSLMRYALGQDVLKLEDDSHD</sequence>
<dbReference type="eggNOG" id="ENOG5030182">
    <property type="taxonomic scope" value="Bacteria"/>
</dbReference>
<evidence type="ECO:0008006" key="3">
    <source>
        <dbReference type="Google" id="ProtNLM"/>
    </source>
</evidence>
<dbReference type="HOGENOM" id="CLU_719106_0_0_7"/>
<comment type="caution">
    <text evidence="1">The sequence shown here is derived from an EMBL/GenBank/DDBJ whole genome shotgun (WGS) entry which is preliminary data.</text>
</comment>
<dbReference type="Proteomes" id="UP000003676">
    <property type="component" value="Unassembled WGS sequence"/>
</dbReference>
<accession>B6WVR0</accession>